<gene>
    <name evidence="7" type="ORF">P5673_024167</name>
</gene>
<dbReference type="PANTHER" id="PTHR10129:SF48">
    <property type="entry name" value="MAF-S, ISOFORM B"/>
    <property type="match status" value="1"/>
</dbReference>
<dbReference type="SUPFAM" id="SSF47454">
    <property type="entry name" value="A DNA-binding domain in eukaryotic transcription factors"/>
    <property type="match status" value="1"/>
</dbReference>
<keyword evidence="2" id="KW-0238">DNA-binding</keyword>
<evidence type="ECO:0000313" key="7">
    <source>
        <dbReference type="EMBL" id="KAK2554450.1"/>
    </source>
</evidence>
<dbReference type="InterPro" id="IPR004826">
    <property type="entry name" value="bZIP_Maf"/>
</dbReference>
<reference evidence="7" key="1">
    <citation type="journal article" date="2023" name="G3 (Bethesda)">
        <title>Whole genome assembly and annotation of the endangered Caribbean coral Acropora cervicornis.</title>
        <authorList>
            <person name="Selwyn J.D."/>
            <person name="Vollmer S.V."/>
        </authorList>
    </citation>
    <scope>NUCLEOTIDE SEQUENCE</scope>
    <source>
        <strain evidence="7">K2</strain>
    </source>
</reference>
<organism evidence="7 8">
    <name type="scientific">Acropora cervicornis</name>
    <name type="common">Staghorn coral</name>
    <dbReference type="NCBI Taxonomy" id="6130"/>
    <lineage>
        <taxon>Eukaryota</taxon>
        <taxon>Metazoa</taxon>
        <taxon>Cnidaria</taxon>
        <taxon>Anthozoa</taxon>
        <taxon>Hexacorallia</taxon>
        <taxon>Scleractinia</taxon>
        <taxon>Astrocoeniina</taxon>
        <taxon>Acroporidae</taxon>
        <taxon>Acropora</taxon>
    </lineage>
</organism>
<feature type="region of interest" description="Disordered" evidence="5">
    <location>
        <begin position="53"/>
        <end position="76"/>
    </location>
</feature>
<sequence length="181" mass="21834">MNEDSIELFDFFLSDDDFDTTWKDSVERQSTRQTAFEDEDERDIRNLFEGVNAEVENDDEETSTDESDCESQRDATEISDEEIINLRLKELNRRLRNIPFEEAAKIRKRRRNLKNRTYALNCRLKKRRVHEDLINENTQLKKQVEDGKCKLLEILNEKEEYKKKYKETRQALIAFTHKKRH</sequence>
<evidence type="ECO:0000256" key="1">
    <source>
        <dbReference type="ARBA" id="ARBA00023015"/>
    </source>
</evidence>
<dbReference type="Pfam" id="PF03131">
    <property type="entry name" value="bZIP_Maf"/>
    <property type="match status" value="1"/>
</dbReference>
<reference evidence="7" key="2">
    <citation type="journal article" date="2023" name="Science">
        <title>Genomic signatures of disease resistance in endangered staghorn corals.</title>
        <authorList>
            <person name="Vollmer S.V."/>
            <person name="Selwyn J.D."/>
            <person name="Despard B.A."/>
            <person name="Roesel C.L."/>
        </authorList>
    </citation>
    <scope>NUCLEOTIDE SEQUENCE</scope>
    <source>
        <strain evidence="7">K2</strain>
    </source>
</reference>
<evidence type="ECO:0000256" key="2">
    <source>
        <dbReference type="ARBA" id="ARBA00023125"/>
    </source>
</evidence>
<dbReference type="PANTHER" id="PTHR10129">
    <property type="entry name" value="TRANSCRIPTION FACTOR MAF"/>
    <property type="match status" value="1"/>
</dbReference>
<feature type="coiled-coil region" evidence="4">
    <location>
        <begin position="130"/>
        <end position="171"/>
    </location>
</feature>
<evidence type="ECO:0000256" key="5">
    <source>
        <dbReference type="SAM" id="MobiDB-lite"/>
    </source>
</evidence>
<dbReference type="Gene3D" id="1.20.5.170">
    <property type="match status" value="1"/>
</dbReference>
<accession>A0AAD9UYP0</accession>
<evidence type="ECO:0000313" key="8">
    <source>
        <dbReference type="Proteomes" id="UP001249851"/>
    </source>
</evidence>
<evidence type="ECO:0000259" key="6">
    <source>
        <dbReference type="Pfam" id="PF03131"/>
    </source>
</evidence>
<dbReference type="InterPro" id="IPR008917">
    <property type="entry name" value="TF_DNA-bd_sf"/>
</dbReference>
<dbReference type="AlphaFoldDB" id="A0AAD9UYP0"/>
<feature type="compositionally biased region" description="Acidic residues" evidence="5">
    <location>
        <begin position="55"/>
        <end position="69"/>
    </location>
</feature>
<proteinExistence type="predicted"/>
<name>A0AAD9UYP0_ACRCE</name>
<dbReference type="Proteomes" id="UP001249851">
    <property type="component" value="Unassembled WGS sequence"/>
</dbReference>
<keyword evidence="3" id="KW-0804">Transcription</keyword>
<dbReference type="GO" id="GO:0000981">
    <property type="term" value="F:DNA-binding transcription factor activity, RNA polymerase II-specific"/>
    <property type="evidence" value="ECO:0007669"/>
    <property type="project" value="TreeGrafter"/>
</dbReference>
<keyword evidence="8" id="KW-1185">Reference proteome</keyword>
<dbReference type="EMBL" id="JARQWQ010000070">
    <property type="protein sequence ID" value="KAK2554450.1"/>
    <property type="molecule type" value="Genomic_DNA"/>
</dbReference>
<evidence type="ECO:0000256" key="3">
    <source>
        <dbReference type="ARBA" id="ARBA00023163"/>
    </source>
</evidence>
<keyword evidence="4" id="KW-0175">Coiled coil</keyword>
<keyword evidence="1" id="KW-0805">Transcription regulation</keyword>
<dbReference type="InterPro" id="IPR024874">
    <property type="entry name" value="Transcription_factor_Maf_fam"/>
</dbReference>
<dbReference type="GO" id="GO:0005634">
    <property type="term" value="C:nucleus"/>
    <property type="evidence" value="ECO:0007669"/>
    <property type="project" value="TreeGrafter"/>
</dbReference>
<feature type="domain" description="Basic leucine zipper" evidence="6">
    <location>
        <begin position="78"/>
        <end position="167"/>
    </location>
</feature>
<dbReference type="GO" id="GO:0000978">
    <property type="term" value="F:RNA polymerase II cis-regulatory region sequence-specific DNA binding"/>
    <property type="evidence" value="ECO:0007669"/>
    <property type="project" value="TreeGrafter"/>
</dbReference>
<protein>
    <submittedName>
        <fullName evidence="7">Transcription factor Maf</fullName>
    </submittedName>
</protein>
<comment type="caution">
    <text evidence="7">The sequence shown here is derived from an EMBL/GenBank/DDBJ whole genome shotgun (WGS) entry which is preliminary data.</text>
</comment>
<evidence type="ECO:0000256" key="4">
    <source>
        <dbReference type="SAM" id="Coils"/>
    </source>
</evidence>